<dbReference type="InterPro" id="IPR056632">
    <property type="entry name" value="DUF7730"/>
</dbReference>
<dbReference type="EMBL" id="JAANER010000006">
    <property type="protein sequence ID" value="KAG9188006.1"/>
    <property type="molecule type" value="Genomic_DNA"/>
</dbReference>
<reference evidence="2" key="1">
    <citation type="submission" date="2021-07" db="EMBL/GenBank/DDBJ databases">
        <title>Genome Resource of American Ginseng Black Spot Pathogen Alternaria panax.</title>
        <authorList>
            <person name="Qiu C."/>
            <person name="Wang W."/>
            <person name="Liu Z."/>
        </authorList>
    </citation>
    <scope>NUCLEOTIDE SEQUENCE</scope>
    <source>
        <strain evidence="2">BNCC115425</strain>
    </source>
</reference>
<proteinExistence type="predicted"/>
<dbReference type="PANTHER" id="PTHR42085:SF1">
    <property type="entry name" value="F-BOX DOMAIN-CONTAINING PROTEIN"/>
    <property type="match status" value="1"/>
</dbReference>
<evidence type="ECO:0000259" key="1">
    <source>
        <dbReference type="Pfam" id="PF24864"/>
    </source>
</evidence>
<evidence type="ECO:0000313" key="2">
    <source>
        <dbReference type="EMBL" id="KAG9188006.1"/>
    </source>
</evidence>
<evidence type="ECO:0000313" key="3">
    <source>
        <dbReference type="Proteomes" id="UP001199106"/>
    </source>
</evidence>
<feature type="domain" description="DUF7730" evidence="1">
    <location>
        <begin position="17"/>
        <end position="117"/>
    </location>
</feature>
<sequence>MQIPKKLSSPADPKEPSFLDLPAEIRNQVYELLFERDEPVLLHNAKAYHAIPPQDPHDTEAGYMTAAFDDEYENEISQGHFFIHDFHIVTPALVVCRQMYSEAVGYLYSNNTFMFSRPLYRHDVQNGDYDYVDHDNESYLVTDYVAQWLQSLGSQLNL</sequence>
<organism evidence="2 3">
    <name type="scientific">Alternaria panax</name>
    <dbReference type="NCBI Taxonomy" id="48097"/>
    <lineage>
        <taxon>Eukaryota</taxon>
        <taxon>Fungi</taxon>
        <taxon>Dikarya</taxon>
        <taxon>Ascomycota</taxon>
        <taxon>Pezizomycotina</taxon>
        <taxon>Dothideomycetes</taxon>
        <taxon>Pleosporomycetidae</taxon>
        <taxon>Pleosporales</taxon>
        <taxon>Pleosporineae</taxon>
        <taxon>Pleosporaceae</taxon>
        <taxon>Alternaria</taxon>
        <taxon>Alternaria sect. Panax</taxon>
    </lineage>
</organism>
<dbReference type="Pfam" id="PF24864">
    <property type="entry name" value="DUF7730"/>
    <property type="match status" value="1"/>
</dbReference>
<accession>A0AAD4I8M0</accession>
<keyword evidence="3" id="KW-1185">Reference proteome</keyword>
<comment type="caution">
    <text evidence="2">The sequence shown here is derived from an EMBL/GenBank/DDBJ whole genome shotgun (WGS) entry which is preliminary data.</text>
</comment>
<dbReference type="PANTHER" id="PTHR42085">
    <property type="entry name" value="F-BOX DOMAIN-CONTAINING PROTEIN"/>
    <property type="match status" value="1"/>
</dbReference>
<dbReference type="InterPro" id="IPR038883">
    <property type="entry name" value="AN11006-like"/>
</dbReference>
<dbReference type="AlphaFoldDB" id="A0AAD4I8M0"/>
<protein>
    <recommendedName>
        <fullName evidence="1">DUF7730 domain-containing protein</fullName>
    </recommendedName>
</protein>
<gene>
    <name evidence="2" type="ORF">G6011_01929</name>
</gene>
<name>A0AAD4I8M0_9PLEO</name>
<dbReference type="Proteomes" id="UP001199106">
    <property type="component" value="Unassembled WGS sequence"/>
</dbReference>